<dbReference type="SUPFAM" id="SSF75005">
    <property type="entry name" value="Arabinanase/levansucrase/invertase"/>
    <property type="match status" value="1"/>
</dbReference>
<protein>
    <recommendedName>
        <fullName evidence="4">Glycosidase</fullName>
    </recommendedName>
</protein>
<dbReference type="Pfam" id="PF04041">
    <property type="entry name" value="Glyco_hydro_130"/>
    <property type="match status" value="1"/>
</dbReference>
<evidence type="ECO:0000256" key="2">
    <source>
        <dbReference type="ARBA" id="ARBA00022679"/>
    </source>
</evidence>
<organism evidence="3">
    <name type="scientific">marine sediment metagenome</name>
    <dbReference type="NCBI Taxonomy" id="412755"/>
    <lineage>
        <taxon>unclassified sequences</taxon>
        <taxon>metagenomes</taxon>
        <taxon>ecological metagenomes</taxon>
    </lineage>
</organism>
<dbReference type="AlphaFoldDB" id="X0ZDG1"/>
<dbReference type="PIRSF" id="PIRSF016202">
    <property type="entry name" value="PH1107"/>
    <property type="match status" value="1"/>
</dbReference>
<evidence type="ECO:0000256" key="1">
    <source>
        <dbReference type="ARBA" id="ARBA00022676"/>
    </source>
</evidence>
<keyword evidence="2" id="KW-0808">Transferase</keyword>
<evidence type="ECO:0008006" key="4">
    <source>
        <dbReference type="Google" id="ProtNLM"/>
    </source>
</evidence>
<reference evidence="3" key="1">
    <citation type="journal article" date="2014" name="Front. Microbiol.">
        <title>High frequency of phylogenetically diverse reductive dehalogenase-homologous genes in deep subseafloor sedimentary metagenomes.</title>
        <authorList>
            <person name="Kawai M."/>
            <person name="Futagami T."/>
            <person name="Toyoda A."/>
            <person name="Takaki Y."/>
            <person name="Nishi S."/>
            <person name="Hori S."/>
            <person name="Arai W."/>
            <person name="Tsubouchi T."/>
            <person name="Morono Y."/>
            <person name="Uchiyama I."/>
            <person name="Ito T."/>
            <person name="Fujiyama A."/>
            <person name="Inagaki F."/>
            <person name="Takami H."/>
        </authorList>
    </citation>
    <scope>NUCLEOTIDE SEQUENCE</scope>
    <source>
        <strain evidence="3">Expedition CK06-06</strain>
    </source>
</reference>
<dbReference type="InterPro" id="IPR023296">
    <property type="entry name" value="Glyco_hydro_beta-prop_sf"/>
</dbReference>
<dbReference type="EMBL" id="BART01003405">
    <property type="protein sequence ID" value="GAG56237.1"/>
    <property type="molecule type" value="Genomic_DNA"/>
</dbReference>
<dbReference type="InterPro" id="IPR007184">
    <property type="entry name" value="Mannoside_phosphorylase"/>
</dbReference>
<dbReference type="GO" id="GO:0016757">
    <property type="term" value="F:glycosyltransferase activity"/>
    <property type="evidence" value="ECO:0007669"/>
    <property type="project" value="UniProtKB-KW"/>
</dbReference>
<proteinExistence type="predicted"/>
<dbReference type="PANTHER" id="PTHR34106:SF5">
    <property type="entry name" value="GLYCOSIDASE"/>
    <property type="match status" value="1"/>
</dbReference>
<comment type="caution">
    <text evidence="3">The sequence shown here is derived from an EMBL/GenBank/DDBJ whole genome shotgun (WGS) entry which is preliminary data.</text>
</comment>
<keyword evidence="1" id="KW-0328">Glycosyltransferase</keyword>
<dbReference type="CDD" id="cd18615">
    <property type="entry name" value="GH130"/>
    <property type="match status" value="1"/>
</dbReference>
<accession>X0ZDG1</accession>
<name>X0ZDG1_9ZZZZ</name>
<dbReference type="Gene3D" id="2.115.10.20">
    <property type="entry name" value="Glycosyl hydrolase domain, family 43"/>
    <property type="match status" value="1"/>
</dbReference>
<feature type="non-terminal residue" evidence="3">
    <location>
        <position position="305"/>
    </location>
</feature>
<dbReference type="PANTHER" id="PTHR34106">
    <property type="entry name" value="GLYCOSIDASE"/>
    <property type="match status" value="1"/>
</dbReference>
<evidence type="ECO:0000313" key="3">
    <source>
        <dbReference type="EMBL" id="GAG56237.1"/>
    </source>
</evidence>
<sequence length="305" mass="34548">MNRERCPELFKRYEGNPILTAEIWPYKVGTVFNPGAIKFNDEVLLLVRVKDRQGYSHLTCARSKDGKTNWQIDSKPTLEADRSKGEAIFGLEDPRIVWLEKRQEYVISCVSFCDGVADEPPGVSLIATKDFFSFKRLDRPLIPPNKDASLFPKTFKGRYALIHRPIVEGRADIWISFSPDLKNWGDHRVLIPAGHRSWDETKVGLGPQPIETTEGWLIIYHGVRKTASGSIYRISMSLLDLDTLQLIHRSKEWVLGPKEDYERVGDVDDVVFPCGVVVDKKTNELLIYYGAADSVVGLAIANLDE</sequence>
<gene>
    <name evidence="3" type="ORF">S01H4_09426</name>
</gene>